<feature type="transmembrane region" description="Helical" evidence="5">
    <location>
        <begin position="284"/>
        <end position="305"/>
    </location>
</feature>
<dbReference type="KEGG" id="pseo:OM33_15960"/>
<proteinExistence type="predicted"/>
<dbReference type="AlphaFoldDB" id="A0A0A7EJ45"/>
<feature type="domain" description="O-antigen ligase-related" evidence="6">
    <location>
        <begin position="243"/>
        <end position="390"/>
    </location>
</feature>
<keyword evidence="2 5" id="KW-0812">Transmembrane</keyword>
<dbReference type="OrthoDB" id="279138at2"/>
<dbReference type="PANTHER" id="PTHR37422:SF13">
    <property type="entry name" value="LIPOPOLYSACCHARIDE BIOSYNTHESIS PROTEIN PA4999-RELATED"/>
    <property type="match status" value="1"/>
</dbReference>
<feature type="transmembrane region" description="Helical" evidence="5">
    <location>
        <begin position="138"/>
        <end position="155"/>
    </location>
</feature>
<dbReference type="HOGENOM" id="CLU_046411_0_0_6"/>
<feature type="transmembrane region" description="Helical" evidence="5">
    <location>
        <begin position="418"/>
        <end position="437"/>
    </location>
</feature>
<comment type="subcellular location">
    <subcellularLocation>
        <location evidence="1">Membrane</location>
        <topology evidence="1">Multi-pass membrane protein</topology>
    </subcellularLocation>
</comment>
<feature type="transmembrane region" description="Helical" evidence="5">
    <location>
        <begin position="211"/>
        <end position="230"/>
    </location>
</feature>
<dbReference type="STRING" id="1348114.OM33_15960"/>
<evidence type="ECO:0000259" key="6">
    <source>
        <dbReference type="Pfam" id="PF04932"/>
    </source>
</evidence>
<dbReference type="InterPro" id="IPR051533">
    <property type="entry name" value="WaaL-like"/>
</dbReference>
<feature type="transmembrane region" description="Helical" evidence="5">
    <location>
        <begin position="377"/>
        <end position="397"/>
    </location>
</feature>
<feature type="transmembrane region" description="Helical" evidence="5">
    <location>
        <begin position="7"/>
        <end position="25"/>
    </location>
</feature>
<organism evidence="7 8">
    <name type="scientific">Pseudoalteromonas piratica</name>
    <dbReference type="NCBI Taxonomy" id="1348114"/>
    <lineage>
        <taxon>Bacteria</taxon>
        <taxon>Pseudomonadati</taxon>
        <taxon>Pseudomonadota</taxon>
        <taxon>Gammaproteobacteria</taxon>
        <taxon>Alteromonadales</taxon>
        <taxon>Pseudoalteromonadaceae</taxon>
        <taxon>Pseudoalteromonas</taxon>
    </lineage>
</organism>
<feature type="transmembrane region" description="Helical" evidence="5">
    <location>
        <begin position="110"/>
        <end position="132"/>
    </location>
</feature>
<dbReference type="EMBL" id="CP009889">
    <property type="protein sequence ID" value="AIY66634.1"/>
    <property type="molecule type" value="Genomic_DNA"/>
</dbReference>
<evidence type="ECO:0000256" key="5">
    <source>
        <dbReference type="SAM" id="Phobius"/>
    </source>
</evidence>
<feature type="transmembrane region" description="Helical" evidence="5">
    <location>
        <begin position="167"/>
        <end position="191"/>
    </location>
</feature>
<evidence type="ECO:0000256" key="3">
    <source>
        <dbReference type="ARBA" id="ARBA00022989"/>
    </source>
</evidence>
<feature type="transmembrane region" description="Helical" evidence="5">
    <location>
        <begin position="78"/>
        <end position="98"/>
    </location>
</feature>
<dbReference type="Proteomes" id="UP000030341">
    <property type="component" value="Chromosome 2"/>
</dbReference>
<keyword evidence="4 5" id="KW-0472">Membrane</keyword>
<evidence type="ECO:0000256" key="2">
    <source>
        <dbReference type="ARBA" id="ARBA00022692"/>
    </source>
</evidence>
<accession>A0A0A7EJ45</accession>
<protein>
    <recommendedName>
        <fullName evidence="6">O-antigen ligase-related domain-containing protein</fullName>
    </recommendedName>
</protein>
<dbReference type="Pfam" id="PF04932">
    <property type="entry name" value="Wzy_C"/>
    <property type="match status" value="1"/>
</dbReference>
<dbReference type="PANTHER" id="PTHR37422">
    <property type="entry name" value="TEICHURONIC ACID BIOSYNTHESIS PROTEIN TUAE"/>
    <property type="match status" value="1"/>
</dbReference>
<keyword evidence="3 5" id="KW-1133">Transmembrane helix</keyword>
<evidence type="ECO:0000256" key="1">
    <source>
        <dbReference type="ARBA" id="ARBA00004141"/>
    </source>
</evidence>
<name>A0A0A7EJ45_9GAMM</name>
<evidence type="ECO:0000313" key="7">
    <source>
        <dbReference type="EMBL" id="AIY66634.1"/>
    </source>
</evidence>
<keyword evidence="8" id="KW-1185">Reference proteome</keyword>
<dbReference type="GO" id="GO:0016020">
    <property type="term" value="C:membrane"/>
    <property type="evidence" value="ECO:0007669"/>
    <property type="project" value="UniProtKB-SubCell"/>
</dbReference>
<feature type="transmembrane region" description="Helical" evidence="5">
    <location>
        <begin position="237"/>
        <end position="254"/>
    </location>
</feature>
<evidence type="ECO:0000256" key="4">
    <source>
        <dbReference type="ARBA" id="ARBA00023136"/>
    </source>
</evidence>
<gene>
    <name evidence="7" type="ORF">OM33_15960</name>
</gene>
<sequence>MSRQLANIGLARLLIISALIVLTVLLLTTKYFVLAAVPSILVVASLIMSKQPQIGVYILVFMIPFGAFRKIMVGGVEINLAWIVAGGTFLIFIADRIIHKKSFNDLRNPVSMWLTLFFLVAIVSTWLSPYLAASIKDFKLWIASLLYILLVLALVPKHGFRKTLPKLIILSVAVSTFLGNLDYLFGLSLFTEDHMGGNLTRNVGATIDPNNLSLMIIASMPIIVHGFLYAKRAISKLAYAALLINAVLGIGLTFSRGGFLVFVVISALIVFEFRHFFRVKYIGFILLGISISLTTFVVVMPDSFWQRQTSLTSWEDSSLVRRASYLEVASDAFLERPLFGHGLDSFYQIYAQTQYAKIDKESGKVLGRYAHNSYLEILVGTGIIGLITFLMLLFTALRAFTIAKQRYLKAGMIEEADFIAGLRLFLFATLFYLLIFSETHHKFMLVGLALSQLALRYSTIDLVEKKQHG</sequence>
<dbReference type="InterPro" id="IPR007016">
    <property type="entry name" value="O-antigen_ligase-rel_domated"/>
</dbReference>
<dbReference type="eggNOG" id="COG3307">
    <property type="taxonomic scope" value="Bacteria"/>
</dbReference>
<dbReference type="RefSeq" id="WP_040135015.1">
    <property type="nucleotide sequence ID" value="NZ_CP009889.1"/>
</dbReference>
<reference evidence="7 8" key="1">
    <citation type="submission" date="2014-11" db="EMBL/GenBank/DDBJ databases">
        <title>Complete Genome Sequence of Pseudoalteromonas sp. Strain OCN003 Isolated from Kaneohe Bay, Oahu, Hawaii.</title>
        <authorList>
            <person name="Beurmann S."/>
            <person name="Videau P."/>
            <person name="Ushijima B."/>
            <person name="Smith A.M."/>
            <person name="Aeby G.S."/>
            <person name="Callahan S.M."/>
            <person name="Belcaid M."/>
        </authorList>
    </citation>
    <scope>NUCLEOTIDE SEQUENCE [LARGE SCALE GENOMIC DNA]</scope>
    <source>
        <strain evidence="7 8">OCN003</strain>
    </source>
</reference>
<evidence type="ECO:0000313" key="8">
    <source>
        <dbReference type="Proteomes" id="UP000030341"/>
    </source>
</evidence>